<evidence type="ECO:0000313" key="2">
    <source>
        <dbReference type="Proteomes" id="UP000664859"/>
    </source>
</evidence>
<organism evidence="1 2">
    <name type="scientific">Tribonema minus</name>
    <dbReference type="NCBI Taxonomy" id="303371"/>
    <lineage>
        <taxon>Eukaryota</taxon>
        <taxon>Sar</taxon>
        <taxon>Stramenopiles</taxon>
        <taxon>Ochrophyta</taxon>
        <taxon>PX clade</taxon>
        <taxon>Xanthophyceae</taxon>
        <taxon>Tribonematales</taxon>
        <taxon>Tribonemataceae</taxon>
        <taxon>Tribonema</taxon>
    </lineage>
</organism>
<comment type="caution">
    <text evidence="1">The sequence shown here is derived from an EMBL/GenBank/DDBJ whole genome shotgun (WGS) entry which is preliminary data.</text>
</comment>
<gene>
    <name evidence="1" type="ORF">JKP88DRAFT_245436</name>
</gene>
<accession>A0A835YW84</accession>
<dbReference type="OrthoDB" id="67308at2759"/>
<evidence type="ECO:0000313" key="1">
    <source>
        <dbReference type="EMBL" id="KAG5182550.1"/>
    </source>
</evidence>
<dbReference type="Proteomes" id="UP000664859">
    <property type="component" value="Unassembled WGS sequence"/>
</dbReference>
<keyword evidence="2" id="KW-1185">Reference proteome</keyword>
<sequence length="301" mass="33584">MASELHRRKLNNTRTSIALGSAPTVYETDAQGQLPAPMYATLHCGRYESQAHQKDILSSHSAGADREHNRLLKAQLTRTTFSLGDERVDYQRVSALPDPTGRLHEFTGVLNAEVKEMMKRSNMYFGEPGGNFAKGHVLRNPALLLRLPLPGNAAPSYDTAAHEGMQAVGASGVAAADMQATLQHNRDLKVALTRTNLNFGDEVPEYVSDYKRGFKYDADEVKSAGRACLSKEVKDDLRRSHFKFGTDPVVWETDARRNMRQAEQAEHSGPEEVARQREHNRLLKQSLQRTNYAIGTDADYM</sequence>
<dbReference type="EMBL" id="JAFCMP010000235">
    <property type="protein sequence ID" value="KAG5182550.1"/>
    <property type="molecule type" value="Genomic_DNA"/>
</dbReference>
<protein>
    <submittedName>
        <fullName evidence="1">Uncharacterized protein</fullName>
    </submittedName>
</protein>
<proteinExistence type="predicted"/>
<dbReference type="AlphaFoldDB" id="A0A835YW84"/>
<reference evidence="1" key="1">
    <citation type="submission" date="2021-02" db="EMBL/GenBank/DDBJ databases">
        <title>First Annotated Genome of the Yellow-green Alga Tribonema minus.</title>
        <authorList>
            <person name="Mahan K.M."/>
        </authorList>
    </citation>
    <scope>NUCLEOTIDE SEQUENCE</scope>
    <source>
        <strain evidence="1">UTEX B ZZ1240</strain>
    </source>
</reference>
<name>A0A835YW84_9STRA</name>